<dbReference type="PANTHER" id="PTHR45763:SF46">
    <property type="entry name" value="AB HYDROLASE-1 DOMAIN-CONTAINING PROTEIN"/>
    <property type="match status" value="1"/>
</dbReference>
<dbReference type="Proteomes" id="UP000243807">
    <property type="component" value="Chromosome"/>
</dbReference>
<gene>
    <name evidence="2" type="ORF">BW247_14540</name>
</gene>
<dbReference type="PANTHER" id="PTHR45763">
    <property type="entry name" value="HYDROLASE, ALPHA/BETA FOLD FAMILY PROTEIN, EXPRESSED-RELATED"/>
    <property type="match status" value="1"/>
</dbReference>
<dbReference type="RefSeq" id="WP_076837783.1">
    <property type="nucleotide sequence ID" value="NZ_CP019434.1"/>
</dbReference>
<dbReference type="OrthoDB" id="9779853at2"/>
<proteinExistence type="predicted"/>
<dbReference type="InterPro" id="IPR029058">
    <property type="entry name" value="AB_hydrolase_fold"/>
</dbReference>
<feature type="domain" description="AB hydrolase-1" evidence="1">
    <location>
        <begin position="26"/>
        <end position="270"/>
    </location>
</feature>
<accession>A0A1P8UK05</accession>
<dbReference type="AlphaFoldDB" id="A0A1P8UK05"/>
<dbReference type="Gene3D" id="3.40.50.1820">
    <property type="entry name" value="alpha/beta hydrolase"/>
    <property type="match status" value="1"/>
</dbReference>
<dbReference type="PRINTS" id="PR00111">
    <property type="entry name" value="ABHYDROLASE"/>
</dbReference>
<evidence type="ECO:0000259" key="1">
    <source>
        <dbReference type="Pfam" id="PF00561"/>
    </source>
</evidence>
<dbReference type="Pfam" id="PF00561">
    <property type="entry name" value="Abhydrolase_1"/>
    <property type="match status" value="1"/>
</dbReference>
<dbReference type="KEGG" id="afy:BW247_14540"/>
<organism evidence="2 3">
    <name type="scientific">Acidihalobacter ferrooxydans</name>
    <dbReference type="NCBI Taxonomy" id="1765967"/>
    <lineage>
        <taxon>Bacteria</taxon>
        <taxon>Pseudomonadati</taxon>
        <taxon>Pseudomonadota</taxon>
        <taxon>Gammaproteobacteria</taxon>
        <taxon>Chromatiales</taxon>
        <taxon>Ectothiorhodospiraceae</taxon>
        <taxon>Acidihalobacter</taxon>
    </lineage>
</organism>
<evidence type="ECO:0000313" key="3">
    <source>
        <dbReference type="Proteomes" id="UP000243807"/>
    </source>
</evidence>
<sequence>MNGSSLRLPDGRRLAYAEFGAPDGAPVFYLHGLMSSRLEAAIGADEALRSGLRLIAVDRPGCGGSDPLPGRTLLDWPRDIAALADALACPRFHVMGISGGGPYALAVAHALPSRVSSLALVCALGPPESLALLAAGPGTGLFSFAGRWPKVARGLLAPLAWWLRRSPIGFVERVMAGASAADRMALSEPPVRAHFARALREGVRQGMRGALADAALYARDWGFALAEVDAPATLWQGEDDHTVPPDVARLLVAGLPQCTAHYLPGEGHFSLPIRHLGQILAALRALA</sequence>
<evidence type="ECO:0000313" key="2">
    <source>
        <dbReference type="EMBL" id="APZ44160.1"/>
    </source>
</evidence>
<protein>
    <recommendedName>
        <fullName evidence="1">AB hydrolase-1 domain-containing protein</fullName>
    </recommendedName>
</protein>
<dbReference type="EMBL" id="CP019434">
    <property type="protein sequence ID" value="APZ44160.1"/>
    <property type="molecule type" value="Genomic_DNA"/>
</dbReference>
<dbReference type="SUPFAM" id="SSF53474">
    <property type="entry name" value="alpha/beta-Hydrolases"/>
    <property type="match status" value="1"/>
</dbReference>
<keyword evidence="3" id="KW-1185">Reference proteome</keyword>
<reference evidence="2 3" key="1">
    <citation type="submission" date="2017-01" db="EMBL/GenBank/DDBJ databases">
        <title>Draft sequence of Acidihalobacter ferrooxidans strain DSM 14175 (strain V8).</title>
        <authorList>
            <person name="Khaleque H.N."/>
            <person name="Ramsay J.P."/>
            <person name="Murphy R.J.T."/>
            <person name="Kaksonen A.H."/>
            <person name="Boxall N.J."/>
            <person name="Watkin E.L.J."/>
        </authorList>
    </citation>
    <scope>NUCLEOTIDE SEQUENCE [LARGE SCALE GENOMIC DNA]</scope>
    <source>
        <strain evidence="2 3">V8</strain>
    </source>
</reference>
<dbReference type="STRING" id="1765967.BW247_14540"/>
<name>A0A1P8UK05_9GAMM</name>
<dbReference type="InterPro" id="IPR000073">
    <property type="entry name" value="AB_hydrolase_1"/>
</dbReference>